<dbReference type="Gene3D" id="1.10.260.40">
    <property type="entry name" value="lambda repressor-like DNA-binding domains"/>
    <property type="match status" value="1"/>
</dbReference>
<dbReference type="EMBL" id="CP101637">
    <property type="protein sequence ID" value="WMT79872.1"/>
    <property type="molecule type" value="Genomic_DNA"/>
</dbReference>
<name>A0ABY9PZW7_9FIRM</name>
<sequence length="66" mass="7760">MKINKLKGKLREKNVTYKKCADFLGLSNTTVNDKINGKTRFYVDEIERLSYMLELTVDEKIDIFLN</sequence>
<proteinExistence type="predicted"/>
<organism evidence="1 2">
    <name type="scientific">Terrisporobacter mayombei</name>
    <dbReference type="NCBI Taxonomy" id="1541"/>
    <lineage>
        <taxon>Bacteria</taxon>
        <taxon>Bacillati</taxon>
        <taxon>Bacillota</taxon>
        <taxon>Clostridia</taxon>
        <taxon>Peptostreptococcales</taxon>
        <taxon>Peptostreptococcaceae</taxon>
        <taxon>Terrisporobacter</taxon>
    </lineage>
</organism>
<dbReference type="InterPro" id="IPR010982">
    <property type="entry name" value="Lambda_DNA-bd_dom_sf"/>
</dbReference>
<dbReference type="RefSeq" id="WP_228106599.1">
    <property type="nucleotide sequence ID" value="NZ_CP101637.1"/>
</dbReference>
<reference evidence="1 2" key="1">
    <citation type="submission" date="2022-07" db="EMBL/GenBank/DDBJ databases">
        <title>Genome sequence of Terrisporobacter mayombei DSM6539.</title>
        <authorList>
            <person name="Boeer T."/>
            <person name="Bengelsdorf F.R."/>
            <person name="Daniel R."/>
            <person name="Poehlein A."/>
        </authorList>
    </citation>
    <scope>NUCLEOTIDE SEQUENCE [LARGE SCALE GENOMIC DNA]</scope>
    <source>
        <strain evidence="1 2">DSM 6539</strain>
    </source>
</reference>
<dbReference type="CDD" id="cd00093">
    <property type="entry name" value="HTH_XRE"/>
    <property type="match status" value="1"/>
</dbReference>
<evidence type="ECO:0000313" key="2">
    <source>
        <dbReference type="Proteomes" id="UP001235030"/>
    </source>
</evidence>
<dbReference type="Pfam" id="PF05339">
    <property type="entry name" value="DUF739"/>
    <property type="match status" value="1"/>
</dbReference>
<evidence type="ECO:0000313" key="1">
    <source>
        <dbReference type="EMBL" id="WMT79872.1"/>
    </source>
</evidence>
<dbReference type="Proteomes" id="UP001235030">
    <property type="component" value="Chromosome"/>
</dbReference>
<dbReference type="SUPFAM" id="SSF47413">
    <property type="entry name" value="lambda repressor-like DNA-binding domains"/>
    <property type="match status" value="1"/>
</dbReference>
<dbReference type="InterPro" id="IPR008003">
    <property type="entry name" value="DUF739"/>
</dbReference>
<dbReference type="InterPro" id="IPR001387">
    <property type="entry name" value="Cro/C1-type_HTH"/>
</dbReference>
<accession>A0ABY9PZW7</accession>
<protein>
    <recommendedName>
        <fullName evidence="3">XRE family transcriptional regulator</fullName>
    </recommendedName>
</protein>
<evidence type="ECO:0008006" key="3">
    <source>
        <dbReference type="Google" id="ProtNLM"/>
    </source>
</evidence>
<gene>
    <name evidence="1" type="ORF">TEMA_01430</name>
</gene>
<keyword evidence="2" id="KW-1185">Reference proteome</keyword>